<dbReference type="Proteomes" id="UP000717328">
    <property type="component" value="Unassembled WGS sequence"/>
</dbReference>
<dbReference type="Gene3D" id="2.40.50.770">
    <property type="entry name" value="RecQ-mediated genome instability protein Rmi1, C-terminal domain"/>
    <property type="match status" value="1"/>
</dbReference>
<dbReference type="GO" id="GO:0031422">
    <property type="term" value="C:RecQ family helicase-topoisomerase III complex"/>
    <property type="evidence" value="ECO:0007669"/>
    <property type="project" value="TreeGrafter"/>
</dbReference>
<dbReference type="SMART" id="SM01161">
    <property type="entry name" value="DUF1767"/>
    <property type="match status" value="1"/>
</dbReference>
<protein>
    <recommendedName>
        <fullName evidence="2">RecQ-mediated genome instability protein 1</fullName>
    </recommendedName>
</protein>
<name>A0A9P7KL86_9AGAR</name>
<dbReference type="InterPro" id="IPR042470">
    <property type="entry name" value="RMI1_N_C_sf"/>
</dbReference>
<proteinExistence type="inferred from homology"/>
<feature type="compositionally biased region" description="Low complexity" evidence="3">
    <location>
        <begin position="232"/>
        <end position="249"/>
    </location>
</feature>
<organism evidence="6 7">
    <name type="scientific">Sphagnurus paluster</name>
    <dbReference type="NCBI Taxonomy" id="117069"/>
    <lineage>
        <taxon>Eukaryota</taxon>
        <taxon>Fungi</taxon>
        <taxon>Dikarya</taxon>
        <taxon>Basidiomycota</taxon>
        <taxon>Agaricomycotina</taxon>
        <taxon>Agaricomycetes</taxon>
        <taxon>Agaricomycetidae</taxon>
        <taxon>Agaricales</taxon>
        <taxon>Tricholomatineae</taxon>
        <taxon>Lyophyllaceae</taxon>
        <taxon>Sphagnurus</taxon>
    </lineage>
</organism>
<evidence type="ECO:0000256" key="2">
    <source>
        <dbReference type="ARBA" id="ARBA00018987"/>
    </source>
</evidence>
<keyword evidence="7" id="KW-1185">Reference proteome</keyword>
<dbReference type="GO" id="GO:0000712">
    <property type="term" value="P:resolution of meiotic recombination intermediates"/>
    <property type="evidence" value="ECO:0007669"/>
    <property type="project" value="TreeGrafter"/>
</dbReference>
<dbReference type="Pfam" id="PF21000">
    <property type="entry name" value="RMI1_N_N"/>
    <property type="match status" value="1"/>
</dbReference>
<evidence type="ECO:0000256" key="3">
    <source>
        <dbReference type="SAM" id="MobiDB-lite"/>
    </source>
</evidence>
<dbReference type="PANTHER" id="PTHR14790:SF15">
    <property type="entry name" value="RECQ-MEDIATED GENOME INSTABILITY PROTEIN 1"/>
    <property type="match status" value="1"/>
</dbReference>
<evidence type="ECO:0000259" key="5">
    <source>
        <dbReference type="Pfam" id="PF21000"/>
    </source>
</evidence>
<feature type="region of interest" description="Disordered" evidence="3">
    <location>
        <begin position="232"/>
        <end position="428"/>
    </location>
</feature>
<evidence type="ECO:0000259" key="4">
    <source>
        <dbReference type="Pfam" id="PF08585"/>
    </source>
</evidence>
<feature type="compositionally biased region" description="Acidic residues" evidence="3">
    <location>
        <begin position="500"/>
        <end position="509"/>
    </location>
</feature>
<accession>A0A9P7KL86</accession>
<dbReference type="InterPro" id="IPR049363">
    <property type="entry name" value="RMI1_N"/>
</dbReference>
<dbReference type="GO" id="GO:0016604">
    <property type="term" value="C:nuclear body"/>
    <property type="evidence" value="ECO:0007669"/>
    <property type="project" value="TreeGrafter"/>
</dbReference>
<evidence type="ECO:0000256" key="1">
    <source>
        <dbReference type="ARBA" id="ARBA00006395"/>
    </source>
</evidence>
<dbReference type="GO" id="GO:0000724">
    <property type="term" value="P:double-strand break repair via homologous recombination"/>
    <property type="evidence" value="ECO:0007669"/>
    <property type="project" value="TreeGrafter"/>
</dbReference>
<comment type="caution">
    <text evidence="6">The sequence shown here is derived from an EMBL/GenBank/DDBJ whole genome shotgun (WGS) entry which is preliminary data.</text>
</comment>
<feature type="compositionally biased region" description="Low complexity" evidence="3">
    <location>
        <begin position="470"/>
        <end position="486"/>
    </location>
</feature>
<sequence>MATPKRVVDWVNEKHKRPRVDPEWLGDCYAWLTTEGGENPDRDFQALVDAVENQLLESSFSDSMLPGTGLPTHAASPNTSLVLKGTQVLVEVVSITEIANSAFNLDQTRQAREERLKDGNVEDEDGEGDIDIAGEGPIPKYPRGMLKFHLTDGAITLQAIEYRPLPELSLENTPLGFKMLLKDVRIQRGIAYLEPNSVTLIGHKTDDRDDNRLFDFSRGLRRRMGLPKLPQAAENNAAPQPPAAHHAPAQLPPPTPAVIRTPLREISPPPSPPPMHHGNDEELEPRRRRVPNHAPILDPLRPESSSKRTTTTSSYFTSATASGSTSRSQTLIGSEPSNPLLSLSPTLGQTRRPYDSLPPSPGPEDEHFWSDEDLQPPPPQQPQPQHELHTRRKGKSTANANAQNHNSAGHTRNTQATRSASTDASTKAKVGNNTLKASISMSSDEFDDGFMFDNDMLAGLDAIEALNSTTSLPLPTTGSSSRTSSSMVEGGTRRALDVITIEDDSDGDDKENLPVPTRHVRRRFDGGSGNGSGMSQGSASQRARDPGRPVVLARTASDVIDLSDSE</sequence>
<comment type="similarity">
    <text evidence="1">Belongs to the RMI1 family.</text>
</comment>
<feature type="domain" description="RecQ mediated genome instability protein 1 OB-fold" evidence="4">
    <location>
        <begin position="78"/>
        <end position="210"/>
    </location>
</feature>
<evidence type="ECO:0000313" key="7">
    <source>
        <dbReference type="Proteomes" id="UP000717328"/>
    </source>
</evidence>
<feature type="region of interest" description="Disordered" evidence="3">
    <location>
        <begin position="470"/>
        <end position="566"/>
    </location>
</feature>
<feature type="compositionally biased region" description="Polar residues" evidence="3">
    <location>
        <begin position="396"/>
        <end position="428"/>
    </location>
</feature>
<gene>
    <name evidence="6" type="ORF">H0H81_008930</name>
</gene>
<dbReference type="Pfam" id="PF08585">
    <property type="entry name" value="RMI1_N_C"/>
    <property type="match status" value="1"/>
</dbReference>
<dbReference type="PANTHER" id="PTHR14790">
    <property type="entry name" value="RECQ-MEDIATED GENOME INSTABILITY PROTEIN 1 RMI1"/>
    <property type="match status" value="1"/>
</dbReference>
<dbReference type="OrthoDB" id="341511at2759"/>
<feature type="region of interest" description="Disordered" evidence="3">
    <location>
        <begin position="117"/>
        <end position="136"/>
    </location>
</feature>
<dbReference type="EMBL" id="JABCKI010000254">
    <property type="protein sequence ID" value="KAG5651361.1"/>
    <property type="molecule type" value="Genomic_DNA"/>
</dbReference>
<feature type="compositionally biased region" description="Acidic residues" evidence="3">
    <location>
        <begin position="121"/>
        <end position="132"/>
    </location>
</feature>
<reference evidence="6" key="2">
    <citation type="submission" date="2021-10" db="EMBL/GenBank/DDBJ databases">
        <title>Phylogenomics reveals ancestral predisposition of the termite-cultivated fungus Termitomyces towards a domesticated lifestyle.</title>
        <authorList>
            <person name="Auxier B."/>
            <person name="Grum-Grzhimaylo A."/>
            <person name="Cardenas M.E."/>
            <person name="Lodge J.D."/>
            <person name="Laessoe T."/>
            <person name="Pedersen O."/>
            <person name="Smith M.E."/>
            <person name="Kuyper T.W."/>
            <person name="Franco-Molano E.A."/>
            <person name="Baroni T.J."/>
            <person name="Aanen D.K."/>
        </authorList>
    </citation>
    <scope>NUCLEOTIDE SEQUENCE</scope>
    <source>
        <strain evidence="6">D49</strain>
    </source>
</reference>
<evidence type="ECO:0000313" key="6">
    <source>
        <dbReference type="EMBL" id="KAG5651361.1"/>
    </source>
</evidence>
<dbReference type="AlphaFoldDB" id="A0A9P7KL86"/>
<feature type="domain" description="RMI1 N-terminal" evidence="5">
    <location>
        <begin position="14"/>
        <end position="63"/>
    </location>
</feature>
<feature type="compositionally biased region" description="Low complexity" evidence="3">
    <location>
        <begin position="307"/>
        <end position="345"/>
    </location>
</feature>
<dbReference type="InterPro" id="IPR013894">
    <property type="entry name" value="RMI1_OB"/>
</dbReference>
<reference evidence="6" key="1">
    <citation type="submission" date="2021-02" db="EMBL/GenBank/DDBJ databases">
        <authorList>
            <person name="Nieuwenhuis M."/>
            <person name="Van De Peppel L.J.J."/>
        </authorList>
    </citation>
    <scope>NUCLEOTIDE SEQUENCE</scope>
    <source>
        <strain evidence="6">D49</strain>
    </source>
</reference>